<dbReference type="EMBL" id="CP013243">
    <property type="protein sequence ID" value="APH13363.1"/>
    <property type="molecule type" value="Genomic_DNA"/>
</dbReference>
<evidence type="ECO:0000313" key="1">
    <source>
        <dbReference type="EMBL" id="APH13363.1"/>
    </source>
</evidence>
<dbReference type="RefSeq" id="WP_072586053.1">
    <property type="nucleotide sequence ID" value="NZ_CP013242.1"/>
</dbReference>
<sequence length="273" mass="30182">MKKLVTVFLMTLTFLLIGFQETSMGKVCAENVNFSGVTAPIGCNVRLQPSINSQTVYTIPGNTTVNFEGWVTGDSIYDYWTGEPDNKWFFYTDRNYGKVYIASGGIDGNPPTDPTDPTDPTGSATVPEVKQQMSNWCWAATTSAVLQHYGFNVTQQQVVSYIKGGLVNQTGTESEMVNAAKHFGLYANAYYTIPSYSSVQSEIGNGNPLLSLISWTQGGGHAEVLDGCYSNGGRNYVQVMDPWYGDHFDYTFEEYKSNSQFSWGAYIGGFRRN</sequence>
<reference evidence="1 2" key="1">
    <citation type="submission" date="2015-11" db="EMBL/GenBank/DDBJ databases">
        <authorList>
            <person name="Hill K.K."/>
            <person name="Shirey T.B."/>
            <person name="Raphael B."/>
            <person name="Daligault H.E."/>
            <person name="Davenport K.W."/>
            <person name="Bruce D.C."/>
            <person name="Foley B.T."/>
            <person name="Johnson S.L."/>
        </authorList>
    </citation>
    <scope>NUCLEOTIDE SEQUENCE [LARGE SCALE GENOMIC DNA]</scope>
    <source>
        <strain evidence="1 2">CDC_1632</strain>
    </source>
</reference>
<proteinExistence type="predicted"/>
<dbReference type="InterPro" id="IPR038765">
    <property type="entry name" value="Papain-like_cys_pep_sf"/>
</dbReference>
<dbReference type="Proteomes" id="UP000182204">
    <property type="component" value="Chromosome"/>
</dbReference>
<evidence type="ECO:0000313" key="2">
    <source>
        <dbReference type="Proteomes" id="UP000182204"/>
    </source>
</evidence>
<dbReference type="Gene3D" id="3.90.70.10">
    <property type="entry name" value="Cysteine proteinases"/>
    <property type="match status" value="1"/>
</dbReference>
<dbReference type="Pfam" id="PF12385">
    <property type="entry name" value="Peptidase_C70"/>
    <property type="match status" value="1"/>
</dbReference>
<accession>A0A1J1D1Q9</accession>
<gene>
    <name evidence="1" type="ORF">NPD5_2567</name>
</gene>
<name>A0A1J1D1Q9_CLOSG</name>
<dbReference type="SUPFAM" id="SSF54001">
    <property type="entry name" value="Cysteine proteinases"/>
    <property type="match status" value="1"/>
</dbReference>
<dbReference type="AlphaFoldDB" id="A0A1J1D1Q9"/>
<organism evidence="1 2">
    <name type="scientific">Clostridium sporogenes</name>
    <dbReference type="NCBI Taxonomy" id="1509"/>
    <lineage>
        <taxon>Bacteria</taxon>
        <taxon>Bacillati</taxon>
        <taxon>Bacillota</taxon>
        <taxon>Clostridia</taxon>
        <taxon>Eubacteriales</taxon>
        <taxon>Clostridiaceae</taxon>
        <taxon>Clostridium</taxon>
    </lineage>
</organism>
<protein>
    <submittedName>
        <fullName evidence="1">Peptidase C39 like family protein</fullName>
    </submittedName>
</protein>
<dbReference type="InterPro" id="IPR022118">
    <property type="entry name" value="Peptidase_C70_AvrRpt2"/>
</dbReference>